<sequence>MLGKNKTRAWSITPNTTTRIVAGLFRSRNFVWDSDSRVAASYGVSWTQFLVLRALRFTKEDFVMSPTELYSATQASSSGMAKMLRGLTEKGLVERLPNPEDARSTLVRLTVKGADLVEEIIDQLVATNTELFADVLPEHDRVKLAELLERLSNSLENRKKGS</sequence>
<proteinExistence type="predicted"/>
<dbReference type="GO" id="GO:0003700">
    <property type="term" value="F:DNA-binding transcription factor activity"/>
    <property type="evidence" value="ECO:0007669"/>
    <property type="project" value="InterPro"/>
</dbReference>
<evidence type="ECO:0000313" key="3">
    <source>
        <dbReference type="Proteomes" id="UP000193077"/>
    </source>
</evidence>
<reference evidence="2 3" key="1">
    <citation type="submission" date="2017-03" db="EMBL/GenBank/DDBJ databases">
        <authorList>
            <person name="Afonso C.L."/>
            <person name="Miller P.J."/>
            <person name="Scott M.A."/>
            <person name="Spackman E."/>
            <person name="Goraichik I."/>
            <person name="Dimitrov K.M."/>
            <person name="Suarez D.L."/>
            <person name="Swayne D.E."/>
        </authorList>
    </citation>
    <scope>NUCLEOTIDE SEQUENCE [LARGE SCALE GENOMIC DNA]</scope>
    <source>
        <strain evidence="2 3">CECT 7639</strain>
    </source>
</reference>
<dbReference type="InterPro" id="IPR036388">
    <property type="entry name" value="WH-like_DNA-bd_sf"/>
</dbReference>
<evidence type="ECO:0000259" key="1">
    <source>
        <dbReference type="PROSITE" id="PS50995"/>
    </source>
</evidence>
<dbReference type="PRINTS" id="PR00598">
    <property type="entry name" value="HTHMARR"/>
</dbReference>
<accession>A0A1Y5RN46</accession>
<dbReference type="SMART" id="SM00347">
    <property type="entry name" value="HTH_MARR"/>
    <property type="match status" value="1"/>
</dbReference>
<name>A0A1Y5RN46_9RHOB</name>
<dbReference type="AlphaFoldDB" id="A0A1Y5RN46"/>
<dbReference type="PANTHER" id="PTHR33164:SF43">
    <property type="entry name" value="HTH-TYPE TRANSCRIPTIONAL REPRESSOR YETL"/>
    <property type="match status" value="1"/>
</dbReference>
<dbReference type="Gene3D" id="1.10.10.10">
    <property type="entry name" value="Winged helix-like DNA-binding domain superfamily/Winged helix DNA-binding domain"/>
    <property type="match status" value="1"/>
</dbReference>
<dbReference type="InterPro" id="IPR000835">
    <property type="entry name" value="HTH_MarR-typ"/>
</dbReference>
<dbReference type="GO" id="GO:0006950">
    <property type="term" value="P:response to stress"/>
    <property type="evidence" value="ECO:0007669"/>
    <property type="project" value="TreeGrafter"/>
</dbReference>
<protein>
    <submittedName>
        <fullName evidence="2">Multiple antibiotic resistance protein MarR</fullName>
    </submittedName>
</protein>
<dbReference type="SUPFAM" id="SSF46785">
    <property type="entry name" value="Winged helix' DNA-binding domain"/>
    <property type="match status" value="1"/>
</dbReference>
<dbReference type="OrthoDB" id="32523at2"/>
<feature type="domain" description="HTH marR-type" evidence="1">
    <location>
        <begin position="14"/>
        <end position="153"/>
    </location>
</feature>
<dbReference type="PROSITE" id="PS50995">
    <property type="entry name" value="HTH_MARR_2"/>
    <property type="match status" value="1"/>
</dbReference>
<dbReference type="InterPro" id="IPR036390">
    <property type="entry name" value="WH_DNA-bd_sf"/>
</dbReference>
<gene>
    <name evidence="2" type="primary">marR_1</name>
    <name evidence="2" type="ORF">TRL7639_00390</name>
</gene>
<dbReference type="PANTHER" id="PTHR33164">
    <property type="entry name" value="TRANSCRIPTIONAL REGULATOR, MARR FAMILY"/>
    <property type="match status" value="1"/>
</dbReference>
<keyword evidence="3" id="KW-1185">Reference proteome</keyword>
<dbReference type="InterPro" id="IPR039422">
    <property type="entry name" value="MarR/SlyA-like"/>
</dbReference>
<dbReference type="EMBL" id="FWFO01000001">
    <property type="protein sequence ID" value="SLN18677.1"/>
    <property type="molecule type" value="Genomic_DNA"/>
</dbReference>
<dbReference type="Pfam" id="PF12802">
    <property type="entry name" value="MarR_2"/>
    <property type="match status" value="1"/>
</dbReference>
<evidence type="ECO:0000313" key="2">
    <source>
        <dbReference type="EMBL" id="SLN18677.1"/>
    </source>
</evidence>
<organism evidence="2 3">
    <name type="scientific">Falsiruegeria litorea R37</name>
    <dbReference type="NCBI Taxonomy" id="1200284"/>
    <lineage>
        <taxon>Bacteria</taxon>
        <taxon>Pseudomonadati</taxon>
        <taxon>Pseudomonadota</taxon>
        <taxon>Alphaproteobacteria</taxon>
        <taxon>Rhodobacterales</taxon>
        <taxon>Roseobacteraceae</taxon>
        <taxon>Falsiruegeria</taxon>
    </lineage>
</organism>
<dbReference type="Proteomes" id="UP000193077">
    <property type="component" value="Unassembled WGS sequence"/>
</dbReference>